<dbReference type="EMBL" id="DF820468">
    <property type="protein sequence ID" value="GAK58830.1"/>
    <property type="molecule type" value="Genomic_DNA"/>
</dbReference>
<feature type="transmembrane region" description="Helical" evidence="8">
    <location>
        <begin position="12"/>
        <end position="33"/>
    </location>
</feature>
<dbReference type="PANTHER" id="PTHR33908">
    <property type="entry name" value="MANNOSYLTRANSFERASE YKCB-RELATED"/>
    <property type="match status" value="1"/>
</dbReference>
<feature type="transmembrane region" description="Helical" evidence="8">
    <location>
        <begin position="356"/>
        <end position="374"/>
    </location>
</feature>
<dbReference type="GO" id="GO:0009103">
    <property type="term" value="P:lipopolysaccharide biosynthetic process"/>
    <property type="evidence" value="ECO:0007669"/>
    <property type="project" value="UniProtKB-ARBA"/>
</dbReference>
<evidence type="ECO:0000313" key="10">
    <source>
        <dbReference type="EMBL" id="GAK58830.1"/>
    </source>
</evidence>
<feature type="transmembrane region" description="Helical" evidence="8">
    <location>
        <begin position="331"/>
        <end position="349"/>
    </location>
</feature>
<keyword evidence="6 8" id="KW-1133">Transmembrane helix</keyword>
<evidence type="ECO:0000256" key="5">
    <source>
        <dbReference type="ARBA" id="ARBA00022692"/>
    </source>
</evidence>
<feature type="transmembrane region" description="Helical" evidence="8">
    <location>
        <begin position="134"/>
        <end position="150"/>
    </location>
</feature>
<evidence type="ECO:0000256" key="3">
    <source>
        <dbReference type="ARBA" id="ARBA00022676"/>
    </source>
</evidence>
<proteinExistence type="predicted"/>
<sequence length="544" mass="62823">MNKERKNVKSSFLLLGYIVSLCIIAIVLSSKGITDESVISMNGDMPRYLMNGVYFYDLASDFPVSNPFAHVSRYFAKYPALSLGHHPLLLGLAEVPFYAIFGISIFSARLTIVFFLLLAALSLFFLVKRIYGNHIAFISALLFVTTPFIIEYSQIVMAEIPTIALTLFATYFFYRYCESERALYAFITALSLVLSLYSKQAAVFIIPIFLFYLLLHRGPKVFLRKELILASFLIVLLLIPLVFITLKFSRVNVAWVTNAGFDYKFSFANLIFSFQMLGKELLTLPVLLISLISILLSLLRKDKRSVLFFFWIISCYLSFIILGLHKNARYVIFWVPVFCVFAATLINACEYRFWKIGTSILLLLTISYQFVIAYRQEAEYTDGYEETAQYIVEYKKGESVLYQEIVDTGYFIFFVRKHDPGRNLIVLRTDKILATSIMDTFAQDRINSREQIYEVLQKYGVGYVVLEDKKSESCALEWLREEVKSDKFILRKEVLLRSNDDRLNNIPLAIYEYKDYTPPKEGVMLDMDIPLMDDSIQIPFKDLL</sequence>
<name>A0A081C2M5_VECG1</name>
<evidence type="ECO:0000313" key="11">
    <source>
        <dbReference type="Proteomes" id="UP000030661"/>
    </source>
</evidence>
<feature type="transmembrane region" description="Helical" evidence="8">
    <location>
        <begin position="97"/>
        <end position="127"/>
    </location>
</feature>
<evidence type="ECO:0000256" key="7">
    <source>
        <dbReference type="ARBA" id="ARBA00023136"/>
    </source>
</evidence>
<dbReference type="AlphaFoldDB" id="A0A081C2M5"/>
<evidence type="ECO:0000256" key="8">
    <source>
        <dbReference type="SAM" id="Phobius"/>
    </source>
</evidence>
<gene>
    <name evidence="10" type="ORF">U27_05805</name>
</gene>
<keyword evidence="5 8" id="KW-0812">Transmembrane</keyword>
<keyword evidence="4 10" id="KW-0808">Transferase</keyword>
<evidence type="ECO:0000256" key="4">
    <source>
        <dbReference type="ARBA" id="ARBA00022679"/>
    </source>
</evidence>
<keyword evidence="3" id="KW-0328">Glycosyltransferase</keyword>
<feature type="transmembrane region" description="Helical" evidence="8">
    <location>
        <begin position="156"/>
        <end position="174"/>
    </location>
</feature>
<dbReference type="GO" id="GO:0016763">
    <property type="term" value="F:pentosyltransferase activity"/>
    <property type="evidence" value="ECO:0007669"/>
    <property type="project" value="TreeGrafter"/>
</dbReference>
<feature type="domain" description="Glycosyltransferase RgtA/B/C/D-like" evidence="9">
    <location>
        <begin position="86"/>
        <end position="241"/>
    </location>
</feature>
<comment type="subcellular location">
    <subcellularLocation>
        <location evidence="1">Cell membrane</location>
        <topology evidence="1">Multi-pass membrane protein</topology>
    </subcellularLocation>
</comment>
<dbReference type="Pfam" id="PF13231">
    <property type="entry name" value="PMT_2"/>
    <property type="match status" value="1"/>
</dbReference>
<dbReference type="Proteomes" id="UP000030661">
    <property type="component" value="Unassembled WGS sequence"/>
</dbReference>
<feature type="transmembrane region" description="Helical" evidence="8">
    <location>
        <begin position="186"/>
        <end position="215"/>
    </location>
</feature>
<evidence type="ECO:0000256" key="6">
    <source>
        <dbReference type="ARBA" id="ARBA00022989"/>
    </source>
</evidence>
<feature type="transmembrane region" description="Helical" evidence="8">
    <location>
        <begin position="281"/>
        <end position="299"/>
    </location>
</feature>
<keyword evidence="2" id="KW-1003">Cell membrane</keyword>
<reference evidence="10" key="1">
    <citation type="journal article" date="2015" name="PeerJ">
        <title>First genomic representation of candidate bacterial phylum KSB3 points to enhanced environmental sensing as a trigger of wastewater bulking.</title>
        <authorList>
            <person name="Sekiguchi Y."/>
            <person name="Ohashi A."/>
            <person name="Parks D.H."/>
            <person name="Yamauchi T."/>
            <person name="Tyson G.W."/>
            <person name="Hugenholtz P."/>
        </authorList>
    </citation>
    <scope>NUCLEOTIDE SEQUENCE [LARGE SCALE GENOMIC DNA]</scope>
</reference>
<feature type="transmembrane region" description="Helical" evidence="8">
    <location>
        <begin position="253"/>
        <end position="275"/>
    </location>
</feature>
<dbReference type="HOGENOM" id="CLU_494216_0_0_0"/>
<evidence type="ECO:0000256" key="1">
    <source>
        <dbReference type="ARBA" id="ARBA00004651"/>
    </source>
</evidence>
<dbReference type="PANTHER" id="PTHR33908:SF11">
    <property type="entry name" value="MEMBRANE PROTEIN"/>
    <property type="match status" value="1"/>
</dbReference>
<organism evidence="10">
    <name type="scientific">Vecturithrix granuli</name>
    <dbReference type="NCBI Taxonomy" id="1499967"/>
    <lineage>
        <taxon>Bacteria</taxon>
        <taxon>Candidatus Moduliflexota</taxon>
        <taxon>Candidatus Vecturitrichia</taxon>
        <taxon>Candidatus Vecturitrichales</taxon>
        <taxon>Candidatus Vecturitrichaceae</taxon>
        <taxon>Candidatus Vecturithrix</taxon>
    </lineage>
</organism>
<accession>A0A081C2M5</accession>
<evidence type="ECO:0000256" key="2">
    <source>
        <dbReference type="ARBA" id="ARBA00022475"/>
    </source>
</evidence>
<protein>
    <submittedName>
        <fullName evidence="10">4-amino-4-deoxy-L-arabinose transferase and related glycosyltransferase of PMT family-like</fullName>
    </submittedName>
</protein>
<keyword evidence="7 8" id="KW-0472">Membrane</keyword>
<dbReference type="InterPro" id="IPR050297">
    <property type="entry name" value="LipidA_mod_glycosyltrf_83"/>
</dbReference>
<dbReference type="STRING" id="1499967.U27_05805"/>
<dbReference type="GO" id="GO:0005886">
    <property type="term" value="C:plasma membrane"/>
    <property type="evidence" value="ECO:0007669"/>
    <property type="project" value="UniProtKB-SubCell"/>
</dbReference>
<keyword evidence="11" id="KW-1185">Reference proteome</keyword>
<feature type="transmembrane region" description="Helical" evidence="8">
    <location>
        <begin position="306"/>
        <end position="325"/>
    </location>
</feature>
<dbReference type="InterPro" id="IPR038731">
    <property type="entry name" value="RgtA/B/C-like"/>
</dbReference>
<evidence type="ECO:0000259" key="9">
    <source>
        <dbReference type="Pfam" id="PF13231"/>
    </source>
</evidence>
<feature type="transmembrane region" description="Helical" evidence="8">
    <location>
        <begin position="227"/>
        <end position="246"/>
    </location>
</feature>